<evidence type="ECO:0000259" key="11">
    <source>
        <dbReference type="Pfam" id="PF02953"/>
    </source>
</evidence>
<dbReference type="Pfam" id="PF02953">
    <property type="entry name" value="zf-Tim10_DDP"/>
    <property type="match status" value="1"/>
</dbReference>
<dbReference type="Gene3D" id="1.10.287.810">
    <property type="entry name" value="Mitochondrial import inner membrane translocase subunit tim13 like domains"/>
    <property type="match status" value="1"/>
</dbReference>
<protein>
    <recommendedName>
        <fullName evidence="10">Mitochondrial import inner membrane translocase subunit</fullName>
    </recommendedName>
</protein>
<dbReference type="GO" id="GO:0005743">
    <property type="term" value="C:mitochondrial inner membrane"/>
    <property type="evidence" value="ECO:0007669"/>
    <property type="project" value="UniProtKB-SubCell"/>
</dbReference>
<comment type="similarity">
    <text evidence="1 10">Belongs to the small Tim family.</text>
</comment>
<sequence length="93" mass="11155">MDNETQMRMAQQEFELVTDLLHKITQRCYQKCYDKNYKTGDATTKESLCMDKCVVKYFQVNKNVNDKLQAASQAKMEQQLRAQEILEKRRRRK</sequence>
<reference evidence="12 13" key="1">
    <citation type="submission" date="2016-08" db="EMBL/GenBank/DDBJ databases">
        <title>A Parts List for Fungal Cellulosomes Revealed by Comparative Genomics.</title>
        <authorList>
            <consortium name="DOE Joint Genome Institute"/>
            <person name="Haitjema C.H."/>
            <person name="Gilmore S.P."/>
            <person name="Henske J.K."/>
            <person name="Solomon K.V."/>
            <person name="De Groot R."/>
            <person name="Kuo A."/>
            <person name="Mondo S.J."/>
            <person name="Salamov A.A."/>
            <person name="Labutti K."/>
            <person name="Zhao Z."/>
            <person name="Chiniquy J."/>
            <person name="Barry K."/>
            <person name="Brewer H.M."/>
            <person name="Purvine S.O."/>
            <person name="Wright A.T."/>
            <person name="Boxma B."/>
            <person name="Van Alen T."/>
            <person name="Hackstein J.H."/>
            <person name="Baker S.E."/>
            <person name="Grigoriev I.V."/>
            <person name="O'Malley M.A."/>
        </authorList>
    </citation>
    <scope>NUCLEOTIDE SEQUENCE [LARGE SCALE GENOMIC DNA]</scope>
    <source>
        <strain evidence="12 13">S4</strain>
    </source>
</reference>
<dbReference type="GO" id="GO:0045039">
    <property type="term" value="P:protein insertion into mitochondrial inner membrane"/>
    <property type="evidence" value="ECO:0007669"/>
    <property type="project" value="TreeGrafter"/>
</dbReference>
<keyword evidence="9 10" id="KW-1015">Disulfide bond</keyword>
<evidence type="ECO:0000256" key="1">
    <source>
        <dbReference type="ARBA" id="ARBA00006720"/>
    </source>
</evidence>
<keyword evidence="4 10" id="KW-0999">Mitochondrion inner membrane</keyword>
<keyword evidence="6 10" id="KW-0653">Protein transport</keyword>
<evidence type="ECO:0000256" key="5">
    <source>
        <dbReference type="ARBA" id="ARBA00022833"/>
    </source>
</evidence>
<accession>A0A1Y1X7L6</accession>
<comment type="subunit">
    <text evidence="10">Heterohexamer.</text>
</comment>
<evidence type="ECO:0000256" key="8">
    <source>
        <dbReference type="ARBA" id="ARBA00023128"/>
    </source>
</evidence>
<dbReference type="GO" id="GO:0046872">
    <property type="term" value="F:metal ion binding"/>
    <property type="evidence" value="ECO:0007669"/>
    <property type="project" value="UniProtKB-KW"/>
</dbReference>
<comment type="function">
    <text evidence="10">Mitochondrial intermembrane chaperone that participates in the import and insertion of some multi-pass transmembrane proteins into the mitochondrial inner membrane. Also required for the transfer of beta-barrel precursors from the TOM complex to the sorting and assembly machinery (SAM complex) of the outer membrane. Acts as a chaperone-like protein that protects the hydrophobic precursors from aggregation and guide them through the mitochondrial intermembrane space.</text>
</comment>
<keyword evidence="8 10" id="KW-0496">Mitochondrion</keyword>
<evidence type="ECO:0000256" key="7">
    <source>
        <dbReference type="ARBA" id="ARBA00023010"/>
    </source>
</evidence>
<dbReference type="InterPro" id="IPR035427">
    <property type="entry name" value="Tim10-like_dom_sf"/>
</dbReference>
<comment type="domain">
    <text evidence="10">The twin CX3C motif contains 4 conserved Cys residues that form 2 disulfide bonds in the mitochondrial intermembrane space.</text>
</comment>
<name>A0A1Y1X7L6_9FUNG</name>
<dbReference type="STRING" id="1754192.A0A1Y1X7L6"/>
<evidence type="ECO:0000256" key="4">
    <source>
        <dbReference type="ARBA" id="ARBA00022792"/>
    </source>
</evidence>
<keyword evidence="10" id="KW-0143">Chaperone</keyword>
<evidence type="ECO:0000256" key="10">
    <source>
        <dbReference type="RuleBase" id="RU367043"/>
    </source>
</evidence>
<gene>
    <name evidence="12" type="ORF">BCR32DRAFT_220018</name>
</gene>
<dbReference type="AlphaFoldDB" id="A0A1Y1X7L6"/>
<reference evidence="12 13" key="2">
    <citation type="submission" date="2016-08" db="EMBL/GenBank/DDBJ databases">
        <title>Pervasive Adenine N6-methylation of Active Genes in Fungi.</title>
        <authorList>
            <consortium name="DOE Joint Genome Institute"/>
            <person name="Mondo S.J."/>
            <person name="Dannebaum R.O."/>
            <person name="Kuo R.C."/>
            <person name="Labutti K."/>
            <person name="Haridas S."/>
            <person name="Kuo A."/>
            <person name="Salamov A."/>
            <person name="Ahrendt S.R."/>
            <person name="Lipzen A."/>
            <person name="Sullivan W."/>
            <person name="Andreopoulos W.B."/>
            <person name="Clum A."/>
            <person name="Lindquist E."/>
            <person name="Daum C."/>
            <person name="Ramamoorthy G.K."/>
            <person name="Gryganskyi A."/>
            <person name="Culley D."/>
            <person name="Magnuson J.K."/>
            <person name="James T.Y."/>
            <person name="O'Malley M.A."/>
            <person name="Stajich J.E."/>
            <person name="Spatafora J.W."/>
            <person name="Visel A."/>
            <person name="Grigoriev I.V."/>
        </authorList>
    </citation>
    <scope>NUCLEOTIDE SEQUENCE [LARGE SCALE GENOMIC DNA]</scope>
    <source>
        <strain evidence="12 13">S4</strain>
    </source>
</reference>
<evidence type="ECO:0000313" key="12">
    <source>
        <dbReference type="EMBL" id="ORX81751.1"/>
    </source>
</evidence>
<feature type="domain" description="Tim10-like" evidence="11">
    <location>
        <begin position="6"/>
        <end position="69"/>
    </location>
</feature>
<evidence type="ECO:0000313" key="13">
    <source>
        <dbReference type="Proteomes" id="UP000193944"/>
    </source>
</evidence>
<organism evidence="12 13">
    <name type="scientific">Anaeromyces robustus</name>
    <dbReference type="NCBI Taxonomy" id="1754192"/>
    <lineage>
        <taxon>Eukaryota</taxon>
        <taxon>Fungi</taxon>
        <taxon>Fungi incertae sedis</taxon>
        <taxon>Chytridiomycota</taxon>
        <taxon>Chytridiomycota incertae sedis</taxon>
        <taxon>Neocallimastigomycetes</taxon>
        <taxon>Neocallimastigales</taxon>
        <taxon>Neocallimastigaceae</taxon>
        <taxon>Anaeromyces</taxon>
    </lineage>
</organism>
<dbReference type="PANTHER" id="PTHR11038:SF16">
    <property type="entry name" value="MITOCHONDRIAL IMPORT INNER MEMBRANE TRANSLOCASE SUBUNIT TIM10"/>
    <property type="match status" value="1"/>
</dbReference>
<evidence type="ECO:0000256" key="2">
    <source>
        <dbReference type="ARBA" id="ARBA00022448"/>
    </source>
</evidence>
<dbReference type="EMBL" id="MCFG01000112">
    <property type="protein sequence ID" value="ORX81751.1"/>
    <property type="molecule type" value="Genomic_DNA"/>
</dbReference>
<dbReference type="OrthoDB" id="274922at2759"/>
<dbReference type="SUPFAM" id="SSF144122">
    <property type="entry name" value="Tim10-like"/>
    <property type="match status" value="1"/>
</dbReference>
<keyword evidence="5" id="KW-0862">Zinc</keyword>
<dbReference type="PANTHER" id="PTHR11038">
    <property type="entry name" value="MITOCHONDRIAL IMPORT INNER MEMBRANE TRANSLOCASE SUBUNIT TIM10"/>
    <property type="match status" value="1"/>
</dbReference>
<evidence type="ECO:0000256" key="9">
    <source>
        <dbReference type="ARBA" id="ARBA00023157"/>
    </source>
</evidence>
<evidence type="ECO:0000256" key="6">
    <source>
        <dbReference type="ARBA" id="ARBA00022927"/>
    </source>
</evidence>
<keyword evidence="4 10" id="KW-0472">Membrane</keyword>
<dbReference type="InterPro" id="IPR004217">
    <property type="entry name" value="Tim10-like"/>
</dbReference>
<comment type="subcellular location">
    <subcellularLocation>
        <location evidence="10">Mitochondrion inner membrane</location>
        <topology evidence="10">Peripheral membrane protein</topology>
        <orientation evidence="10">Intermembrane side</orientation>
    </subcellularLocation>
</comment>
<dbReference type="GO" id="GO:0015031">
    <property type="term" value="P:protein transport"/>
    <property type="evidence" value="ECO:0007669"/>
    <property type="project" value="UniProtKB-KW"/>
</dbReference>
<comment type="caution">
    <text evidence="12">The sequence shown here is derived from an EMBL/GenBank/DDBJ whole genome shotgun (WGS) entry which is preliminary data.</text>
</comment>
<keyword evidence="13" id="KW-1185">Reference proteome</keyword>
<dbReference type="Proteomes" id="UP000193944">
    <property type="component" value="Unassembled WGS sequence"/>
</dbReference>
<keyword evidence="3" id="KW-0479">Metal-binding</keyword>
<proteinExistence type="inferred from homology"/>
<evidence type="ECO:0000256" key="3">
    <source>
        <dbReference type="ARBA" id="ARBA00022723"/>
    </source>
</evidence>
<keyword evidence="7 10" id="KW-0811">Translocation</keyword>
<keyword evidence="2 10" id="KW-0813">Transport</keyword>